<evidence type="ECO:0000313" key="5">
    <source>
        <dbReference type="Proteomes" id="UP000094801"/>
    </source>
</evidence>
<dbReference type="STRING" id="983967.A0A1E4SZN4"/>
<dbReference type="Proteomes" id="UP000094801">
    <property type="component" value="Unassembled WGS sequence"/>
</dbReference>
<dbReference type="GO" id="GO:0005829">
    <property type="term" value="C:cytosol"/>
    <property type="evidence" value="ECO:0007669"/>
    <property type="project" value="TreeGrafter"/>
</dbReference>
<dbReference type="PANTHER" id="PTHR22746">
    <property type="entry name" value="RAB6A-GEF COMPLEX PARTNER PROTEIN 1"/>
    <property type="match status" value="1"/>
</dbReference>
<organism evidence="4 5">
    <name type="scientific">[Candida] arabinofermentans NRRL YB-2248</name>
    <dbReference type="NCBI Taxonomy" id="983967"/>
    <lineage>
        <taxon>Eukaryota</taxon>
        <taxon>Fungi</taxon>
        <taxon>Dikarya</taxon>
        <taxon>Ascomycota</taxon>
        <taxon>Saccharomycotina</taxon>
        <taxon>Pichiomycetes</taxon>
        <taxon>Pichiales</taxon>
        <taxon>Pichiaceae</taxon>
        <taxon>Ogataea</taxon>
        <taxon>Ogataea/Candida clade</taxon>
    </lineage>
</organism>
<dbReference type="PANTHER" id="PTHR22746:SF10">
    <property type="entry name" value="GUANINE NUCLEOTIDE EXCHANGE FACTOR SUBUNIT RIC1"/>
    <property type="match status" value="1"/>
</dbReference>
<dbReference type="EMBL" id="KV453854">
    <property type="protein sequence ID" value="ODV84957.1"/>
    <property type="molecule type" value="Genomic_DNA"/>
</dbReference>
<dbReference type="GO" id="GO:0042147">
    <property type="term" value="P:retrograde transport, endosome to Golgi"/>
    <property type="evidence" value="ECO:0007669"/>
    <property type="project" value="TreeGrafter"/>
</dbReference>
<dbReference type="Gene3D" id="2.130.10.10">
    <property type="entry name" value="YVTN repeat-like/Quinoprotein amine dehydrogenase"/>
    <property type="match status" value="1"/>
</dbReference>
<evidence type="ECO:0000256" key="2">
    <source>
        <dbReference type="ARBA" id="ARBA00023136"/>
    </source>
</evidence>
<evidence type="ECO:0000259" key="3">
    <source>
        <dbReference type="Pfam" id="PF07064"/>
    </source>
</evidence>
<protein>
    <recommendedName>
        <fullName evidence="3">RIC1 C-terminal alpha solenoid region domain-containing protein</fullName>
    </recommendedName>
</protein>
<dbReference type="GO" id="GO:0034066">
    <property type="term" value="C:Ric1-Rgp1 guanyl-nucleotide exchange factor complex"/>
    <property type="evidence" value="ECO:0007669"/>
    <property type="project" value="InterPro"/>
</dbReference>
<comment type="subcellular location">
    <subcellularLocation>
        <location evidence="1">Membrane</location>
    </subcellularLocation>
</comment>
<dbReference type="GO" id="GO:0006886">
    <property type="term" value="P:intracellular protein transport"/>
    <property type="evidence" value="ECO:0007669"/>
    <property type="project" value="InterPro"/>
</dbReference>
<evidence type="ECO:0000313" key="4">
    <source>
        <dbReference type="EMBL" id="ODV84957.1"/>
    </source>
</evidence>
<dbReference type="InterPro" id="IPR040096">
    <property type="entry name" value="Ric1"/>
</dbReference>
<evidence type="ECO:0000256" key="1">
    <source>
        <dbReference type="ARBA" id="ARBA00004370"/>
    </source>
</evidence>
<name>A0A1E4SZN4_9ASCO</name>
<dbReference type="InterPro" id="IPR009771">
    <property type="entry name" value="RIC1_C"/>
</dbReference>
<dbReference type="OrthoDB" id="67540at2759"/>
<dbReference type="InterPro" id="IPR015943">
    <property type="entry name" value="WD40/YVTN_repeat-like_dom_sf"/>
</dbReference>
<proteinExistence type="predicted"/>
<reference evidence="5" key="1">
    <citation type="submission" date="2016-04" db="EMBL/GenBank/DDBJ databases">
        <title>Comparative genomics of biotechnologically important yeasts.</title>
        <authorList>
            <consortium name="DOE Joint Genome Institute"/>
            <person name="Riley R."/>
            <person name="Haridas S."/>
            <person name="Wolfe K.H."/>
            <person name="Lopes M.R."/>
            <person name="Hittinger C.T."/>
            <person name="Goker M."/>
            <person name="Salamov A."/>
            <person name="Wisecaver J."/>
            <person name="Long T.M."/>
            <person name="Aerts A.L."/>
            <person name="Barry K."/>
            <person name="Choi C."/>
            <person name="Clum A."/>
            <person name="Coughlan A.Y."/>
            <person name="Deshpande S."/>
            <person name="Douglass A.P."/>
            <person name="Hanson S.J."/>
            <person name="Klenk H.-P."/>
            <person name="Labutti K."/>
            <person name="Lapidus A."/>
            <person name="Lindquist E."/>
            <person name="Lipzen A."/>
            <person name="Meier-Kolthoff J.P."/>
            <person name="Ohm R.A."/>
            <person name="Otillar R.P."/>
            <person name="Pangilinan J."/>
            <person name="Peng Y."/>
            <person name="Rokas A."/>
            <person name="Rosa C.A."/>
            <person name="Scheuner C."/>
            <person name="Sibirny A.A."/>
            <person name="Slot J.C."/>
            <person name="Stielow J.B."/>
            <person name="Sun H."/>
            <person name="Kurtzman C.P."/>
            <person name="Blackwell M."/>
            <person name="Grigoriev I.V."/>
            <person name="Jeffries T.W."/>
        </authorList>
    </citation>
    <scope>NUCLEOTIDE SEQUENCE [LARGE SCALE GENOMIC DNA]</scope>
    <source>
        <strain evidence="5">NRRL YB-2248</strain>
    </source>
</reference>
<keyword evidence="2" id="KW-0472">Membrane</keyword>
<keyword evidence="5" id="KW-1185">Reference proteome</keyword>
<dbReference type="Pfam" id="PF07064">
    <property type="entry name" value="RIC1"/>
    <property type="match status" value="1"/>
</dbReference>
<gene>
    <name evidence="4" type="ORF">CANARDRAFT_17998</name>
</gene>
<dbReference type="AlphaFoldDB" id="A0A1E4SZN4"/>
<dbReference type="GO" id="GO:0000139">
    <property type="term" value="C:Golgi membrane"/>
    <property type="evidence" value="ECO:0007669"/>
    <property type="project" value="TreeGrafter"/>
</dbReference>
<dbReference type="SUPFAM" id="SSF82171">
    <property type="entry name" value="DPP6 N-terminal domain-like"/>
    <property type="match status" value="2"/>
</dbReference>
<feature type="domain" description="RIC1 C-terminal alpha solenoid region" evidence="3">
    <location>
        <begin position="855"/>
        <end position="1022"/>
    </location>
</feature>
<sequence length="1036" mass="119534">MFWPEQLAFTQSLPETGDLYKASKLKTSTEEIVYEPDPHKDEIIETITNTGNLPYIVITYRSLYMFDAKTSSPIAAHIRSNNSIEEFGKNIRVKRSPNGKQFAIETSKNILLIFTIKSDLSEELLTIFNGEGTIIQNGLPIVSSEVSNGTSNTAGSDNIVKTFINVLLSSNPNEVPVYDFGLRLKLILNIQSPLSDFFFIYNGQLLLVNSKPHAFQLIQLTASGQKRQDIDINETGQHIKFILVDEMEWYTDGDTDPSNNYLFPNSQLDCFVWLNAKGNCWLISNTGDSKNLEFKGKKIYEVVEGSNDDVRVCKCSVNDKKNLIYFALENGDLLIYKLKRDMTIIKLKTIKRHIHSTTLKNIILNPDGDSIVLLYDNGWNVYSCLGNLNFSTYDYDNLEWCKPKELNFINNFEILLTTDHKLFKLNLTNLNHSKALNSVSSKRPVLITKNNLLIFKAYDKNLIDHHHHNDNISLSTNRETNIWFNTNLPLSFKIHNNDIRSCAVSDDGNHVCVVGDYEVLIYNLLTDEWKTLSNEENDQDSHNPVRSCLWWKNHLILGSKTFEEVPKSEVIAFSTKILDRKESFDYNNVIWGFNFGETDQTEDFLSFNIDLFTDELIVVTDELNCYTWKIQYQKYDSKSGQVNDKKSSIKAVNGMSTLLFRRSNVYRLKNCFSSNDTSVISNFRTIIKINEEDLLVLTNSDLVYIKREVVNDKPSYHSYTVSQCVEYLIKLTANLLSVFDGSRILHYDLSSEKNLMSLKPIVIQIGNEIKESSNGFNNSDNANDTDVNIDVDERYIVNSNGTTSYPLTLIHDKNMIFGIEVDYSTTSNLRIESTKKNYLSDLVDYYIRLNLEVDKEDSEALGVTSIYKKFHRFKHFKFVLELLLVSYIQDCYETDNADAGNDYFNTLIELIKMTGQHYSIFLNCLKKIEIHYWAGFFEKYGETPRESLDKIFKTYEDYKLSAHFFIIMLNYEKEENEDNKIDESDLSLINEILLKLVLVRDFETSFELVRFIKIIDDKICNKIITNLETDLKEYSN</sequence>
<accession>A0A1E4SZN4</accession>